<dbReference type="Pfam" id="PF12838">
    <property type="entry name" value="Fer4_7"/>
    <property type="match status" value="1"/>
</dbReference>
<feature type="domain" description="4Fe-4S ferredoxin-type" evidence="15">
    <location>
        <begin position="137"/>
        <end position="167"/>
    </location>
</feature>
<dbReference type="Pfam" id="PF01257">
    <property type="entry name" value="2Fe-2S_thioredx"/>
    <property type="match status" value="1"/>
</dbReference>
<evidence type="ECO:0000256" key="9">
    <source>
        <dbReference type="ARBA" id="ARBA00023004"/>
    </source>
</evidence>
<comment type="cofactor">
    <cofactor evidence="1">
        <name>[4Fe-4S] cluster</name>
        <dbReference type="ChEBI" id="CHEBI:49883"/>
    </cofactor>
</comment>
<dbReference type="Gene3D" id="4.10.260.20">
    <property type="entry name" value="Iron hydrogenase, small subunit"/>
    <property type="match status" value="1"/>
</dbReference>
<evidence type="ECO:0000259" key="14">
    <source>
        <dbReference type="PROSITE" id="PS51085"/>
    </source>
</evidence>
<dbReference type="SUPFAM" id="SSF54292">
    <property type="entry name" value="2Fe-2S ferredoxin-like"/>
    <property type="match status" value="1"/>
</dbReference>
<evidence type="ECO:0000256" key="6">
    <source>
        <dbReference type="ARBA" id="ARBA00022723"/>
    </source>
</evidence>
<keyword evidence="8" id="KW-1278">Translocase</keyword>
<evidence type="ECO:0000256" key="3">
    <source>
        <dbReference type="ARBA" id="ARBA00005404"/>
    </source>
</evidence>
<evidence type="ECO:0000259" key="16">
    <source>
        <dbReference type="PROSITE" id="PS51839"/>
    </source>
</evidence>
<dbReference type="Gene3D" id="3.40.50.1780">
    <property type="match status" value="1"/>
</dbReference>
<dbReference type="PATRIC" id="fig|1408281.3.peg.746"/>
<dbReference type="PANTHER" id="PTHR11615">
    <property type="entry name" value="NITRATE, FORMATE, IRON DEHYDROGENASE"/>
    <property type="match status" value="1"/>
</dbReference>
<keyword evidence="18" id="KW-1185">Reference proteome</keyword>
<evidence type="ECO:0000256" key="5">
    <source>
        <dbReference type="ARBA" id="ARBA00022714"/>
    </source>
</evidence>
<evidence type="ECO:0000256" key="12">
    <source>
        <dbReference type="ARBA" id="ARBA00023136"/>
    </source>
</evidence>
<dbReference type="InterPro" id="IPR017900">
    <property type="entry name" value="4Fe4S_Fe_S_CS"/>
</dbReference>
<dbReference type="EMBL" id="CP009498">
    <property type="protein sequence ID" value="AKL98107.1"/>
    <property type="molecule type" value="Genomic_DNA"/>
</dbReference>
<accession>A0A0G3WJR7</accession>
<dbReference type="Pfam" id="PF10588">
    <property type="entry name" value="NADH-G_4Fe-4S_3"/>
    <property type="match status" value="1"/>
</dbReference>
<dbReference type="Pfam" id="PF02256">
    <property type="entry name" value="Fe_hyd_SSU"/>
    <property type="match status" value="1"/>
</dbReference>
<dbReference type="PROSITE" id="PS00641">
    <property type="entry name" value="COMPLEX1_75K_1"/>
    <property type="match status" value="1"/>
</dbReference>
<dbReference type="InterPro" id="IPR036249">
    <property type="entry name" value="Thioredoxin-like_sf"/>
</dbReference>
<dbReference type="GO" id="GO:0051539">
    <property type="term" value="F:4 iron, 4 sulfur cluster binding"/>
    <property type="evidence" value="ECO:0007669"/>
    <property type="project" value="UniProtKB-KW"/>
</dbReference>
<sequence length="672" mass="74864">MEKHLIINNKTVSFDNEKNILEIIRKENIELPTFCYHSELSAYGSCRLCMVEVEGRGILPACSTPPENAMKIRTNNEQIREMRKIIVELLLANHDKRCTTCRKSETCQLQTLARRLGIDTIRFRPVLKKEPKDLSTHALVRDPNKCVLCGDCVRFCEEVQSIGAIDFANRGPNSVVCPSFGKDLESSECVYCGQCARVCPTGALTPKSEVSLVWKALSDPKKKVIVAIAPAVRAAIGEAFGLVGENGTEAAGKIVTALRAMGFDKVFDISFSADMTIVEEANEFVERLGNGKSMPQFTSCCPAWVKFVEQYYPDMIENLSSCRSPQGMFGSIAKKIMPDILEVPKEDLVVVSIMPCTAKKFEARRSELSKDGLQDIDYVLTTQEFARMIEESGLRFAEIEASAFDMPMGFKTGGGVIFGNSGGVTEAVLRNVISKTNDSVDETEQFNFVRGEDGIREAKVNVGGKELKIAIVYGLKNARQIVRDIKADKSRYDFIEVMACPGGCIGGAGQPVYKDLSVRKVRTKVLYENDKTLELHKPQDNPYVREMYQQFLGKPGSNVAHELLHSKHSNKKRLKEGPFTIHKSVKENRLNINVCFGTSCMLKGSQKLLKQILDFTQAHEYKDNIGIDASFCFERCSKGPVVRIGDKLIEKCTIEKAIETIEEQIKKFSKNA</sequence>
<dbReference type="GO" id="GO:0042773">
    <property type="term" value="P:ATP synthesis coupled electron transport"/>
    <property type="evidence" value="ECO:0007669"/>
    <property type="project" value="InterPro"/>
</dbReference>
<feature type="domain" description="4Fe-4S ferredoxin-type" evidence="15">
    <location>
        <begin position="180"/>
        <end position="209"/>
    </location>
</feature>
<dbReference type="Proteomes" id="UP000035337">
    <property type="component" value="Chromosome"/>
</dbReference>
<keyword evidence="5" id="KW-0001">2Fe-2S</keyword>
<evidence type="ECO:0000256" key="1">
    <source>
        <dbReference type="ARBA" id="ARBA00001966"/>
    </source>
</evidence>
<dbReference type="PROSITE" id="PS51379">
    <property type="entry name" value="4FE4S_FER_2"/>
    <property type="match status" value="2"/>
</dbReference>
<dbReference type="GO" id="GO:0008137">
    <property type="term" value="F:NADH dehydrogenase (ubiquinone) activity"/>
    <property type="evidence" value="ECO:0007669"/>
    <property type="project" value="InterPro"/>
</dbReference>
<keyword evidence="6" id="KW-0479">Metal-binding</keyword>
<dbReference type="GO" id="GO:0005506">
    <property type="term" value="F:iron ion binding"/>
    <property type="evidence" value="ECO:0007669"/>
    <property type="project" value="InterPro"/>
</dbReference>
<dbReference type="GO" id="GO:0008901">
    <property type="term" value="F:ferredoxin hydrogenase activity"/>
    <property type="evidence" value="ECO:0007669"/>
    <property type="project" value="InterPro"/>
</dbReference>
<feature type="domain" description="2Fe-2S ferredoxin-type" evidence="14">
    <location>
        <begin position="1"/>
        <end position="78"/>
    </location>
</feature>
<dbReference type="Gene3D" id="3.30.70.20">
    <property type="match status" value="1"/>
</dbReference>
<dbReference type="PROSITE" id="PS51839">
    <property type="entry name" value="4FE4S_HC3"/>
    <property type="match status" value="1"/>
</dbReference>
<dbReference type="InterPro" id="IPR001041">
    <property type="entry name" value="2Fe-2S_ferredoxin-type"/>
</dbReference>
<organism evidence="17 18">
    <name type="scientific">Endomicrobium proavitum</name>
    <dbReference type="NCBI Taxonomy" id="1408281"/>
    <lineage>
        <taxon>Bacteria</taxon>
        <taxon>Pseudomonadati</taxon>
        <taxon>Elusimicrobiota</taxon>
        <taxon>Endomicrobiia</taxon>
        <taxon>Endomicrobiales</taxon>
        <taxon>Endomicrobiaceae</taxon>
        <taxon>Endomicrobium</taxon>
    </lineage>
</organism>
<evidence type="ECO:0000256" key="8">
    <source>
        <dbReference type="ARBA" id="ARBA00022967"/>
    </source>
</evidence>
<dbReference type="SUPFAM" id="SSF54862">
    <property type="entry name" value="4Fe-4S ferredoxins"/>
    <property type="match status" value="1"/>
</dbReference>
<dbReference type="STRING" id="1408281.Epro_0728"/>
<proteinExistence type="inferred from homology"/>
<dbReference type="CDD" id="cd00207">
    <property type="entry name" value="fer2"/>
    <property type="match status" value="1"/>
</dbReference>
<dbReference type="Gene3D" id="3.10.20.740">
    <property type="match status" value="1"/>
</dbReference>
<evidence type="ECO:0000313" key="17">
    <source>
        <dbReference type="EMBL" id="AKL98107.1"/>
    </source>
</evidence>
<dbReference type="InterPro" id="IPR009016">
    <property type="entry name" value="Fe_hydrogenase"/>
</dbReference>
<dbReference type="AlphaFoldDB" id="A0A0G3WJR7"/>
<dbReference type="SMART" id="SM00929">
    <property type="entry name" value="NADH-G_4Fe-4S_3"/>
    <property type="match status" value="1"/>
</dbReference>
<dbReference type="InterPro" id="IPR003149">
    <property type="entry name" value="Fe_hydrogenase_ssu"/>
</dbReference>
<keyword evidence="11" id="KW-0520">NAD</keyword>
<evidence type="ECO:0000259" key="15">
    <source>
        <dbReference type="PROSITE" id="PS51379"/>
    </source>
</evidence>
<protein>
    <submittedName>
        <fullName evidence="17">[FeFe]-hydrogenase, NADP-reducing hydrogenase large subunit</fullName>
    </submittedName>
</protein>
<comment type="similarity">
    <text evidence="3">Belongs to the complex I 75 kDa subunit family.</text>
</comment>
<dbReference type="InterPro" id="IPR036991">
    <property type="entry name" value="Fe_hydrogenase_ssu_sf"/>
</dbReference>
<dbReference type="SUPFAM" id="SSF53920">
    <property type="entry name" value="Fe-only hydrogenase"/>
    <property type="match status" value="1"/>
</dbReference>
<evidence type="ECO:0000256" key="11">
    <source>
        <dbReference type="ARBA" id="ARBA00023027"/>
    </source>
</evidence>
<evidence type="ECO:0000256" key="13">
    <source>
        <dbReference type="ARBA" id="ARBA00034078"/>
    </source>
</evidence>
<dbReference type="InterPro" id="IPR004108">
    <property type="entry name" value="Fe_hydrogenase_lsu_C"/>
</dbReference>
<comment type="subcellular location">
    <subcellularLocation>
        <location evidence="2">Membrane</location>
    </subcellularLocation>
</comment>
<dbReference type="Gene3D" id="3.40.30.10">
    <property type="entry name" value="Glutaredoxin"/>
    <property type="match status" value="1"/>
</dbReference>
<evidence type="ECO:0000256" key="7">
    <source>
        <dbReference type="ARBA" id="ARBA00022737"/>
    </source>
</evidence>
<dbReference type="GO" id="GO:0016020">
    <property type="term" value="C:membrane"/>
    <property type="evidence" value="ECO:0007669"/>
    <property type="project" value="UniProtKB-SubCell"/>
</dbReference>
<dbReference type="NCBIfam" id="TIGR02512">
    <property type="entry name" value="FeFe_hydrog_A"/>
    <property type="match status" value="1"/>
</dbReference>
<feature type="domain" description="4Fe-4S His(Cys)3-ligated-type" evidence="16">
    <location>
        <begin position="78"/>
        <end position="117"/>
    </location>
</feature>
<comment type="cofactor">
    <cofactor evidence="13">
        <name>[2Fe-2S] cluster</name>
        <dbReference type="ChEBI" id="CHEBI:190135"/>
    </cofactor>
</comment>
<dbReference type="InterPro" id="IPR000283">
    <property type="entry name" value="NADH_UbQ_OxRdtase_75kDa_su_CS"/>
</dbReference>
<dbReference type="InterPro" id="IPR036010">
    <property type="entry name" value="2Fe-2S_ferredoxin-like_sf"/>
</dbReference>
<dbReference type="GO" id="GO:0051537">
    <property type="term" value="F:2 iron, 2 sulfur cluster binding"/>
    <property type="evidence" value="ECO:0007669"/>
    <property type="project" value="UniProtKB-KW"/>
</dbReference>
<dbReference type="InterPro" id="IPR013352">
    <property type="entry name" value="Fe_hydrogenase_subset"/>
</dbReference>
<dbReference type="Pfam" id="PF02906">
    <property type="entry name" value="Fe_hyd_lg_C"/>
    <property type="match status" value="1"/>
</dbReference>
<name>A0A0G3WJR7_9BACT</name>
<dbReference type="FunFam" id="3.10.20.740:FF:000004">
    <property type="entry name" value="NADH-quinone oxidoreductase"/>
    <property type="match status" value="1"/>
</dbReference>
<gene>
    <name evidence="17" type="primary">hydA</name>
    <name evidence="17" type="ORF">Epro_0728</name>
</gene>
<keyword evidence="4" id="KW-0004">4Fe-4S</keyword>
<evidence type="ECO:0000256" key="4">
    <source>
        <dbReference type="ARBA" id="ARBA00022485"/>
    </source>
</evidence>
<keyword evidence="10" id="KW-0411">Iron-sulfur</keyword>
<dbReference type="KEGG" id="epo:Epro_0728"/>
<dbReference type="FunFam" id="3.30.70.20:FF:000035">
    <property type="entry name" value="Iron hydrogenase 1"/>
    <property type="match status" value="1"/>
</dbReference>
<dbReference type="SMART" id="SM00902">
    <property type="entry name" value="Fe_hyd_SSU"/>
    <property type="match status" value="1"/>
</dbReference>
<dbReference type="RefSeq" id="WP_052570650.1">
    <property type="nucleotide sequence ID" value="NZ_CP009498.1"/>
</dbReference>
<dbReference type="OrthoDB" id="9803192at2"/>
<keyword evidence="12" id="KW-0472">Membrane</keyword>
<keyword evidence="9" id="KW-0408">Iron</keyword>
<dbReference type="SUPFAM" id="SSF52833">
    <property type="entry name" value="Thioredoxin-like"/>
    <property type="match status" value="1"/>
</dbReference>
<dbReference type="InterPro" id="IPR019574">
    <property type="entry name" value="NADH_UbQ_OxRdtase_Gsu_4Fe4S-bd"/>
</dbReference>
<evidence type="ECO:0000256" key="2">
    <source>
        <dbReference type="ARBA" id="ARBA00004370"/>
    </source>
</evidence>
<keyword evidence="7" id="KW-0677">Repeat</keyword>
<evidence type="ECO:0000313" key="18">
    <source>
        <dbReference type="Proteomes" id="UP000035337"/>
    </source>
</evidence>
<dbReference type="Gene3D" id="3.40.950.10">
    <property type="entry name" value="Fe-only Hydrogenase (Larger Subunit), Chain L, domain 3"/>
    <property type="match status" value="1"/>
</dbReference>
<dbReference type="InterPro" id="IPR050340">
    <property type="entry name" value="Cytosolic_Fe-S_CAF"/>
</dbReference>
<dbReference type="PROSITE" id="PS00198">
    <property type="entry name" value="4FE4S_FER_1"/>
    <property type="match status" value="1"/>
</dbReference>
<dbReference type="Pfam" id="PF13510">
    <property type="entry name" value="Fer2_4"/>
    <property type="match status" value="1"/>
</dbReference>
<reference evidence="17 18" key="1">
    <citation type="submission" date="2014-09" db="EMBL/GenBank/DDBJ databases">
        <title>Complete genome sequence of Endomicrobium proavitum.</title>
        <authorList>
            <person name="Zheng H."/>
        </authorList>
    </citation>
    <scope>NUCLEOTIDE SEQUENCE [LARGE SCALE GENOMIC DNA]</scope>
    <source>
        <strain evidence="17 18">Rsa215</strain>
    </source>
</reference>
<evidence type="ECO:0000256" key="10">
    <source>
        <dbReference type="ARBA" id="ARBA00023014"/>
    </source>
</evidence>
<dbReference type="PROSITE" id="PS51085">
    <property type="entry name" value="2FE2S_FER_2"/>
    <property type="match status" value="1"/>
</dbReference>
<dbReference type="InterPro" id="IPR017896">
    <property type="entry name" value="4Fe4S_Fe-S-bd"/>
</dbReference>